<evidence type="ECO:0000313" key="3">
    <source>
        <dbReference type="Proteomes" id="UP001223420"/>
    </source>
</evidence>
<dbReference type="RefSeq" id="WP_230366099.1">
    <property type="nucleotide sequence ID" value="NZ_JAJALK010000004.1"/>
</dbReference>
<gene>
    <name evidence="2" type="ORF">QO001_002210</name>
</gene>
<evidence type="ECO:0000256" key="1">
    <source>
        <dbReference type="SAM" id="Phobius"/>
    </source>
</evidence>
<reference evidence="2" key="1">
    <citation type="submission" date="2023-07" db="EMBL/GenBank/DDBJ databases">
        <title>Genomic Encyclopedia of Type Strains, Phase IV (KMG-IV): sequencing the most valuable type-strain genomes for metagenomic binning, comparative biology and taxonomic classification.</title>
        <authorList>
            <person name="Goeker M."/>
        </authorList>
    </citation>
    <scope>NUCLEOTIDE SEQUENCE</scope>
    <source>
        <strain evidence="2">DSM 19569</strain>
    </source>
</reference>
<organism evidence="2 3">
    <name type="scientific">Methylobacterium brachiatum</name>
    <dbReference type="NCBI Taxonomy" id="269660"/>
    <lineage>
        <taxon>Bacteria</taxon>
        <taxon>Pseudomonadati</taxon>
        <taxon>Pseudomonadota</taxon>
        <taxon>Alphaproteobacteria</taxon>
        <taxon>Hyphomicrobiales</taxon>
        <taxon>Methylobacteriaceae</taxon>
        <taxon>Methylobacterium</taxon>
    </lineage>
</organism>
<feature type="transmembrane region" description="Helical" evidence="1">
    <location>
        <begin position="25"/>
        <end position="58"/>
    </location>
</feature>
<comment type="caution">
    <text evidence="2">The sequence shown here is derived from an EMBL/GenBank/DDBJ whole genome shotgun (WGS) entry which is preliminary data.</text>
</comment>
<name>A0AAJ1WU45_9HYPH</name>
<keyword evidence="1" id="KW-1133">Transmembrane helix</keyword>
<protein>
    <submittedName>
        <fullName evidence="2">Uncharacterized membrane protein YciS (DUF1049 family)</fullName>
    </submittedName>
</protein>
<dbReference type="EMBL" id="JAUSWL010000003">
    <property type="protein sequence ID" value="MDQ0543284.1"/>
    <property type="molecule type" value="Genomic_DNA"/>
</dbReference>
<keyword evidence="1" id="KW-0472">Membrane</keyword>
<proteinExistence type="predicted"/>
<dbReference type="Proteomes" id="UP001223420">
    <property type="component" value="Unassembled WGS sequence"/>
</dbReference>
<accession>A0AAJ1WU45</accession>
<dbReference type="AlphaFoldDB" id="A0AAJ1WU45"/>
<keyword evidence="1" id="KW-0812">Transmembrane</keyword>
<sequence>MVIAALLFIAGFALGWRYNALAVVMSTLVIFFCSTLMFSVFIGFELFQLVIVFAYLIAHQSGYLTGVYFSYSGVAQVRVEPSTAPVLPSGVPPHRGVDLGNGIGAFAAPSTEPDKT</sequence>
<evidence type="ECO:0000313" key="2">
    <source>
        <dbReference type="EMBL" id="MDQ0543284.1"/>
    </source>
</evidence>